<feature type="signal peptide" evidence="8">
    <location>
        <begin position="1"/>
        <end position="31"/>
    </location>
</feature>
<dbReference type="GO" id="GO:0016788">
    <property type="term" value="F:hydrolase activity, acting on ester bonds"/>
    <property type="evidence" value="ECO:0007669"/>
    <property type="project" value="InterPro"/>
</dbReference>
<dbReference type="AlphaFoldDB" id="A0AAV0PW10"/>
<dbReference type="InterPro" id="IPR035669">
    <property type="entry name" value="SGNH_plant_lipase-like"/>
</dbReference>
<evidence type="ECO:0008006" key="11">
    <source>
        <dbReference type="Google" id="ProtNLM"/>
    </source>
</evidence>
<dbReference type="GO" id="GO:0016042">
    <property type="term" value="P:lipid catabolic process"/>
    <property type="evidence" value="ECO:0007669"/>
    <property type="project" value="UniProtKB-KW"/>
</dbReference>
<dbReference type="GO" id="GO:0005576">
    <property type="term" value="C:extracellular region"/>
    <property type="evidence" value="ECO:0007669"/>
    <property type="project" value="UniProtKB-SubCell"/>
</dbReference>
<dbReference type="Gene3D" id="3.40.50.1110">
    <property type="entry name" value="SGNH hydrolase"/>
    <property type="match status" value="1"/>
</dbReference>
<comment type="subcellular location">
    <subcellularLocation>
        <location evidence="1">Secreted</location>
    </subcellularLocation>
</comment>
<evidence type="ECO:0000256" key="6">
    <source>
        <dbReference type="ARBA" id="ARBA00022963"/>
    </source>
</evidence>
<evidence type="ECO:0000256" key="2">
    <source>
        <dbReference type="ARBA" id="ARBA00008668"/>
    </source>
</evidence>
<keyword evidence="3" id="KW-0964">Secreted</keyword>
<reference evidence="9" key="1">
    <citation type="submission" date="2022-08" db="EMBL/GenBank/DDBJ databases">
        <authorList>
            <person name="Gutierrez-Valencia J."/>
        </authorList>
    </citation>
    <scope>NUCLEOTIDE SEQUENCE</scope>
</reference>
<dbReference type="Pfam" id="PF00657">
    <property type="entry name" value="Lipase_GDSL"/>
    <property type="match status" value="1"/>
</dbReference>
<dbReference type="PANTHER" id="PTHR45650:SF9">
    <property type="entry name" value="SGNH HYDROLASE-TYPE ESTERASE DOMAIN-CONTAINING PROTEIN"/>
    <property type="match status" value="1"/>
</dbReference>
<evidence type="ECO:0000256" key="7">
    <source>
        <dbReference type="ARBA" id="ARBA00023098"/>
    </source>
</evidence>
<accession>A0AAV0PW10</accession>
<sequence length="370" mass="40192">MGSRRSFLRSWSSPLSLFVVVVALAASSADGFKAPRVPCYFIFGDSLYDSGNNNNLNTSVKVNYSPYGIDFPAGPTGRFSNGRTAADIIVTKMIHFFGYAGETLGFKDFIPPFASNPDDRQILVGVNYASGSAGILVESGKQGGDNVDLNKQLRNHKVTVSRIVKKLGSKKAAFEHLGQCLYICNMGNNDYINNYILPQSTAIRSQYNPAQFAALLIARYSAQINRMYELGARKVALAGISNIGCTPSLIATVGTNGAPCVTSVNQLVAPFNIGLKSLISQLKSAHPDAKFGYLDTINAFKCFFFLSVFAAFKVKTTPCCQVSTVTGLCLPNTVPCSQRRSYLFWDAFHPTELANRLGAPILFPVIQRIL</sequence>
<comment type="caution">
    <text evidence="9">The sequence shown here is derived from an EMBL/GenBank/DDBJ whole genome shotgun (WGS) entry which is preliminary data.</text>
</comment>
<keyword evidence="10" id="KW-1185">Reference proteome</keyword>
<dbReference type="CDD" id="cd01837">
    <property type="entry name" value="SGNH_plant_lipase_like"/>
    <property type="match status" value="1"/>
</dbReference>
<evidence type="ECO:0000313" key="9">
    <source>
        <dbReference type="EMBL" id="CAI0475387.1"/>
    </source>
</evidence>
<evidence type="ECO:0000256" key="3">
    <source>
        <dbReference type="ARBA" id="ARBA00022525"/>
    </source>
</evidence>
<dbReference type="PANTHER" id="PTHR45650">
    <property type="entry name" value="GDSL-LIKE LIPASE/ACYLHYDROLASE-RELATED"/>
    <property type="match status" value="1"/>
</dbReference>
<evidence type="ECO:0000256" key="4">
    <source>
        <dbReference type="ARBA" id="ARBA00022729"/>
    </source>
</evidence>
<proteinExistence type="inferred from homology"/>
<protein>
    <recommendedName>
        <fullName evidence="11">GDSL esterase/lipase</fullName>
    </recommendedName>
</protein>
<dbReference type="SUPFAM" id="SSF52266">
    <property type="entry name" value="SGNH hydrolase"/>
    <property type="match status" value="1"/>
</dbReference>
<dbReference type="Proteomes" id="UP001154282">
    <property type="component" value="Unassembled WGS sequence"/>
</dbReference>
<organism evidence="9 10">
    <name type="scientific">Linum tenue</name>
    <dbReference type="NCBI Taxonomy" id="586396"/>
    <lineage>
        <taxon>Eukaryota</taxon>
        <taxon>Viridiplantae</taxon>
        <taxon>Streptophyta</taxon>
        <taxon>Embryophyta</taxon>
        <taxon>Tracheophyta</taxon>
        <taxon>Spermatophyta</taxon>
        <taxon>Magnoliopsida</taxon>
        <taxon>eudicotyledons</taxon>
        <taxon>Gunneridae</taxon>
        <taxon>Pentapetalae</taxon>
        <taxon>rosids</taxon>
        <taxon>fabids</taxon>
        <taxon>Malpighiales</taxon>
        <taxon>Linaceae</taxon>
        <taxon>Linum</taxon>
    </lineage>
</organism>
<keyword evidence="7" id="KW-0443">Lipid metabolism</keyword>
<dbReference type="InterPro" id="IPR001087">
    <property type="entry name" value="GDSL"/>
</dbReference>
<feature type="chain" id="PRO_5043359237" description="GDSL esterase/lipase" evidence="8">
    <location>
        <begin position="32"/>
        <end position="370"/>
    </location>
</feature>
<gene>
    <name evidence="9" type="ORF">LITE_LOCUS40391</name>
</gene>
<dbReference type="InterPro" id="IPR051238">
    <property type="entry name" value="GDSL_esterase/lipase"/>
</dbReference>
<comment type="similarity">
    <text evidence="2">Belongs to the 'GDSL' lipolytic enzyme family.</text>
</comment>
<evidence type="ECO:0000256" key="5">
    <source>
        <dbReference type="ARBA" id="ARBA00022801"/>
    </source>
</evidence>
<keyword evidence="6" id="KW-0442">Lipid degradation</keyword>
<evidence type="ECO:0000256" key="8">
    <source>
        <dbReference type="SAM" id="SignalP"/>
    </source>
</evidence>
<keyword evidence="4 8" id="KW-0732">Signal</keyword>
<dbReference type="EMBL" id="CAMGYJ010000009">
    <property type="protein sequence ID" value="CAI0475387.1"/>
    <property type="molecule type" value="Genomic_DNA"/>
</dbReference>
<evidence type="ECO:0000313" key="10">
    <source>
        <dbReference type="Proteomes" id="UP001154282"/>
    </source>
</evidence>
<dbReference type="InterPro" id="IPR036514">
    <property type="entry name" value="SGNH_hydro_sf"/>
</dbReference>
<keyword evidence="5" id="KW-0378">Hydrolase</keyword>
<evidence type="ECO:0000256" key="1">
    <source>
        <dbReference type="ARBA" id="ARBA00004613"/>
    </source>
</evidence>
<name>A0AAV0PW10_9ROSI</name>